<evidence type="ECO:0000256" key="9">
    <source>
        <dbReference type="ARBA" id="ARBA00022824"/>
    </source>
</evidence>
<dbReference type="RefSeq" id="XP_025515095.1">
    <property type="nucleotide sequence ID" value="XM_025656078.1"/>
</dbReference>
<dbReference type="EMBL" id="KZ825063">
    <property type="protein sequence ID" value="RAH57173.1"/>
    <property type="molecule type" value="Genomic_DNA"/>
</dbReference>
<dbReference type="Gene3D" id="3.30.1330.40">
    <property type="entry name" value="RutC-like"/>
    <property type="match status" value="2"/>
</dbReference>
<evidence type="ECO:0000256" key="1">
    <source>
        <dbReference type="ARBA" id="ARBA00004477"/>
    </source>
</evidence>
<feature type="transmembrane region" description="Helical" evidence="16">
    <location>
        <begin position="1367"/>
        <end position="1385"/>
    </location>
</feature>
<evidence type="ECO:0000256" key="14">
    <source>
        <dbReference type="ARBA" id="ARBA00048108"/>
    </source>
</evidence>
<dbReference type="CDD" id="cd06156">
    <property type="entry name" value="eu_AANH_C_2"/>
    <property type="match status" value="1"/>
</dbReference>
<keyword evidence="11 16" id="KW-0472">Membrane</keyword>
<dbReference type="SUPFAM" id="SSF52402">
    <property type="entry name" value="Adenine nucleotide alpha hydrolases-like"/>
    <property type="match status" value="1"/>
</dbReference>
<evidence type="ECO:0000256" key="6">
    <source>
        <dbReference type="ARBA" id="ARBA00022679"/>
    </source>
</evidence>
<comment type="similarity">
    <text evidence="2">Belongs to the polyprenol kinase family.</text>
</comment>
<feature type="compositionally biased region" description="Basic and acidic residues" evidence="15">
    <location>
        <begin position="1285"/>
        <end position="1302"/>
    </location>
</feature>
<comment type="subcellular location">
    <subcellularLocation>
        <location evidence="1">Endoplasmic reticulum membrane</location>
        <topology evidence="1">Multi-pass membrane protein</topology>
    </subcellularLocation>
</comment>
<dbReference type="Pfam" id="PF01902">
    <property type="entry name" value="Diphthami_syn_2"/>
    <property type="match status" value="1"/>
</dbReference>
<feature type="transmembrane region" description="Helical" evidence="16">
    <location>
        <begin position="1462"/>
        <end position="1482"/>
    </location>
</feature>
<keyword evidence="6" id="KW-0808">Transferase</keyword>
<dbReference type="Pfam" id="PF01042">
    <property type="entry name" value="Ribonuc_L-PSP"/>
    <property type="match status" value="1"/>
</dbReference>
<gene>
    <name evidence="18" type="ORF">BO85DRAFT_373361</name>
</gene>
<dbReference type="CDD" id="cd01994">
    <property type="entry name" value="AANH_PF0828-like"/>
    <property type="match status" value="1"/>
</dbReference>
<dbReference type="Gene3D" id="3.90.1490.10">
    <property type="entry name" value="putative n-type atp pyrophosphatase, domain 2"/>
    <property type="match status" value="1"/>
</dbReference>
<evidence type="ECO:0000256" key="12">
    <source>
        <dbReference type="ARBA" id="ARBA00029814"/>
    </source>
</evidence>
<dbReference type="PANTHER" id="PTHR13205">
    <property type="entry name" value="TRANSMEMBRANE PROTEIN 15-RELATED"/>
    <property type="match status" value="1"/>
</dbReference>
<dbReference type="GO" id="GO:0004168">
    <property type="term" value="F:dolichol kinase activity"/>
    <property type="evidence" value="ECO:0007669"/>
    <property type="project" value="UniProtKB-EC"/>
</dbReference>
<evidence type="ECO:0000313" key="19">
    <source>
        <dbReference type="Proteomes" id="UP000249526"/>
    </source>
</evidence>
<evidence type="ECO:0000256" key="16">
    <source>
        <dbReference type="SAM" id="Phobius"/>
    </source>
</evidence>
<dbReference type="FunFam" id="3.30.1330.40:FF:000028">
    <property type="entry name" value="ATP binding L-PSP endoribonuclease family protein"/>
    <property type="match status" value="1"/>
</dbReference>
<dbReference type="GeneID" id="37159480"/>
<keyword evidence="10 16" id="KW-1133">Transmembrane helix</keyword>
<evidence type="ECO:0000313" key="18">
    <source>
        <dbReference type="EMBL" id="RAH57173.1"/>
    </source>
</evidence>
<feature type="region of interest" description="Disordered" evidence="15">
    <location>
        <begin position="54"/>
        <end position="84"/>
    </location>
</feature>
<feature type="transmembrane region" description="Helical" evidence="16">
    <location>
        <begin position="1560"/>
        <end position="1580"/>
    </location>
</feature>
<feature type="region of interest" description="Disordered" evidence="15">
    <location>
        <begin position="859"/>
        <end position="935"/>
    </location>
</feature>
<dbReference type="FunFam" id="3.90.1490.10:FF:000004">
    <property type="entry name" value="ATP binding L-PSP endoribonuclease family protein"/>
    <property type="match status" value="1"/>
</dbReference>
<evidence type="ECO:0000256" key="13">
    <source>
        <dbReference type="ARBA" id="ARBA00031552"/>
    </source>
</evidence>
<dbReference type="InterPro" id="IPR032974">
    <property type="entry name" value="Polypren_kinase"/>
</dbReference>
<feature type="transmembrane region" description="Helical" evidence="16">
    <location>
        <begin position="1640"/>
        <end position="1659"/>
    </location>
</feature>
<dbReference type="CDD" id="cd06155">
    <property type="entry name" value="eu_AANH_C_1"/>
    <property type="match status" value="1"/>
</dbReference>
<dbReference type="Gene3D" id="3.40.50.620">
    <property type="entry name" value="HUPs"/>
    <property type="match status" value="1"/>
</dbReference>
<dbReference type="Proteomes" id="UP000249526">
    <property type="component" value="Unassembled WGS sequence"/>
</dbReference>
<evidence type="ECO:0000256" key="11">
    <source>
        <dbReference type="ARBA" id="ARBA00023136"/>
    </source>
</evidence>
<evidence type="ECO:0000256" key="4">
    <source>
        <dbReference type="ARBA" id="ARBA00012132"/>
    </source>
</evidence>
<dbReference type="GO" id="GO:0017178">
    <property type="term" value="F:diphthine-ammonia ligase activity"/>
    <property type="evidence" value="ECO:0007669"/>
    <property type="project" value="UniProtKB-EC"/>
</dbReference>
<organism evidence="18 19">
    <name type="scientific">Aspergillus piperis CBS 112811</name>
    <dbReference type="NCBI Taxonomy" id="1448313"/>
    <lineage>
        <taxon>Eukaryota</taxon>
        <taxon>Fungi</taxon>
        <taxon>Dikarya</taxon>
        <taxon>Ascomycota</taxon>
        <taxon>Pezizomycotina</taxon>
        <taxon>Eurotiomycetes</taxon>
        <taxon>Eurotiomycetidae</taxon>
        <taxon>Eurotiales</taxon>
        <taxon>Aspergillaceae</taxon>
        <taxon>Aspergillus</taxon>
        <taxon>Aspergillus subgen. Circumdati</taxon>
    </lineage>
</organism>
<comment type="catalytic activity">
    <reaction evidence="14">
        <text>diphthine-[translation elongation factor 2] + NH4(+) + ATP = diphthamide-[translation elongation factor 2] + AMP + diphosphate + H(+)</text>
        <dbReference type="Rhea" id="RHEA:19753"/>
        <dbReference type="Rhea" id="RHEA-COMP:10172"/>
        <dbReference type="Rhea" id="RHEA-COMP:10174"/>
        <dbReference type="ChEBI" id="CHEBI:15378"/>
        <dbReference type="ChEBI" id="CHEBI:16692"/>
        <dbReference type="ChEBI" id="CHEBI:28938"/>
        <dbReference type="ChEBI" id="CHEBI:30616"/>
        <dbReference type="ChEBI" id="CHEBI:33019"/>
        <dbReference type="ChEBI" id="CHEBI:82696"/>
        <dbReference type="ChEBI" id="CHEBI:456215"/>
        <dbReference type="EC" id="6.3.1.14"/>
    </reaction>
</comment>
<evidence type="ECO:0000256" key="5">
    <source>
        <dbReference type="ARBA" id="ARBA00018426"/>
    </source>
</evidence>
<dbReference type="GO" id="GO:0043048">
    <property type="term" value="P:dolichyl monophosphate biosynthetic process"/>
    <property type="evidence" value="ECO:0007669"/>
    <property type="project" value="TreeGrafter"/>
</dbReference>
<keyword evidence="8" id="KW-0418">Kinase</keyword>
<keyword evidence="7 16" id="KW-0812">Transmembrane</keyword>
<feature type="transmembrane region" description="Helical" evidence="16">
    <location>
        <begin position="1600"/>
        <end position="1619"/>
    </location>
</feature>
<keyword evidence="9" id="KW-0256">Endoplasmic reticulum</keyword>
<feature type="transmembrane region" description="Helical" evidence="16">
    <location>
        <begin position="1502"/>
        <end position="1531"/>
    </location>
</feature>
<feature type="transmembrane region" description="Helical" evidence="16">
    <location>
        <begin position="1400"/>
        <end position="1423"/>
    </location>
</feature>
<feature type="domain" description="Diphthamide synthase" evidence="17">
    <location>
        <begin position="153"/>
        <end position="317"/>
    </location>
</feature>
<dbReference type="EC" id="2.7.1.108" evidence="4"/>
<feature type="compositionally biased region" description="Low complexity" evidence="15">
    <location>
        <begin position="132"/>
        <end position="144"/>
    </location>
</feature>
<keyword evidence="19" id="KW-1185">Reference proteome</keyword>
<evidence type="ECO:0000256" key="7">
    <source>
        <dbReference type="ARBA" id="ARBA00022692"/>
    </source>
</evidence>
<evidence type="ECO:0000256" key="3">
    <source>
        <dbReference type="ARBA" id="ARBA00012089"/>
    </source>
</evidence>
<dbReference type="InterPro" id="IPR035959">
    <property type="entry name" value="RutC-like_sf"/>
</dbReference>
<feature type="region of interest" description="Disordered" evidence="15">
    <location>
        <begin position="122"/>
        <end position="159"/>
    </location>
</feature>
<dbReference type="SUPFAM" id="SSF55298">
    <property type="entry name" value="YjgF-like"/>
    <property type="match status" value="2"/>
</dbReference>
<reference evidence="18 19" key="1">
    <citation type="submission" date="2018-02" db="EMBL/GenBank/DDBJ databases">
        <title>The genomes of Aspergillus section Nigri reveals drivers in fungal speciation.</title>
        <authorList>
            <consortium name="DOE Joint Genome Institute"/>
            <person name="Vesth T.C."/>
            <person name="Nybo J."/>
            <person name="Theobald S."/>
            <person name="Brandl J."/>
            <person name="Frisvad J.C."/>
            <person name="Nielsen K.F."/>
            <person name="Lyhne E.K."/>
            <person name="Kogle M.E."/>
            <person name="Kuo A."/>
            <person name="Riley R."/>
            <person name="Clum A."/>
            <person name="Nolan M."/>
            <person name="Lipzen A."/>
            <person name="Salamov A."/>
            <person name="Henrissat B."/>
            <person name="Wiebenga A."/>
            <person name="De vries R.P."/>
            <person name="Grigoriev I.V."/>
            <person name="Mortensen U.H."/>
            <person name="Andersen M.R."/>
            <person name="Baker S.E."/>
        </authorList>
    </citation>
    <scope>NUCLEOTIDE SEQUENCE [LARGE SCALE GENOMIC DNA]</scope>
    <source>
        <strain evidence="18 19">CBS 112811</strain>
    </source>
</reference>
<accession>A0A8G1VNX6</accession>
<dbReference type="EC" id="6.3.1.14" evidence="3"/>
<feature type="region of interest" description="Disordered" evidence="15">
    <location>
        <begin position="1285"/>
        <end position="1322"/>
    </location>
</feature>
<evidence type="ECO:0000256" key="8">
    <source>
        <dbReference type="ARBA" id="ARBA00022777"/>
    </source>
</evidence>
<dbReference type="InterPro" id="IPR014729">
    <property type="entry name" value="Rossmann-like_a/b/a_fold"/>
</dbReference>
<feature type="compositionally biased region" description="Acidic residues" evidence="15">
    <location>
        <begin position="69"/>
        <end position="84"/>
    </location>
</feature>
<name>A0A8G1VNX6_9EURO</name>
<evidence type="ECO:0000256" key="10">
    <source>
        <dbReference type="ARBA" id="ARBA00022989"/>
    </source>
</evidence>
<dbReference type="GO" id="GO:0005789">
    <property type="term" value="C:endoplasmic reticulum membrane"/>
    <property type="evidence" value="ECO:0007669"/>
    <property type="project" value="UniProtKB-SubCell"/>
</dbReference>
<evidence type="ECO:0000256" key="15">
    <source>
        <dbReference type="SAM" id="MobiDB-lite"/>
    </source>
</evidence>
<dbReference type="InterPro" id="IPR006175">
    <property type="entry name" value="YjgF/YER057c/UK114"/>
</dbReference>
<feature type="region of interest" description="Disordered" evidence="15">
    <location>
        <begin position="956"/>
        <end position="979"/>
    </location>
</feature>
<dbReference type="PANTHER" id="PTHR13205:SF15">
    <property type="entry name" value="DOLICHOL KINASE"/>
    <property type="match status" value="1"/>
</dbReference>
<evidence type="ECO:0000256" key="2">
    <source>
        <dbReference type="ARBA" id="ARBA00010794"/>
    </source>
</evidence>
<feature type="compositionally biased region" description="Acidic residues" evidence="15">
    <location>
        <begin position="145"/>
        <end position="159"/>
    </location>
</feature>
<sequence>MSTSTTPSLPLPISPTSLNVIALISGGKDSLYSILHCIRNGHKVVALGNLYPPTTTTTTAHHEEKSQGDGDDEEDEEEEEEEDIDSFMYQTIGHSIIPQYESALAIPLYRQQIIGSAVDTGRVYRDSPSSSGAAAPGGEAAAAAEGDEGERNEEGDETESLVPLLQRIKAAHPEANAISAGAILSTYQRTRIENVAARMGLVPLAWLWQYPVLPAPEERFGLGGEAGLLEDMAAVGCEARIIKVASGGLDSGFLWGDVSGRNAGVRRKIINGMKRFVLDGGDVRGAVLGEGGEYESLALNGPGFLWKKRIEVPRWEEGAGEGGVAFVRVRGARCVDKDGDGDGVVPGDVRRPVLLDEGFKEVLGEVLGSEEVMGKREAKVSSSQGQMEVLQSTNGGTWVVANISAPEAGPGAAEQMEAIKEKIEAILASTGREEGSAPRTTADIVFTTVLLRSMADFALMNGIYVSLFKKPNPPARATVACGDSLPEGVKVMVSAVVDLGPREQRQGLHVQSRSYWAPANIGPYSQAMSVPVQGSEQMVYIAGQIPLEPASMEMMSASGEALTRPWIENYATRAVLSLQHLWRIGHAMEVDWWLGAVAFLVGEEHIETQARLAWNIWERMHARHEEEDDEDGESGLDVWDIKYGGRAHEQATSPSTPNLPNFGVVQSDALVPAFFAVQISELPRGSDIEWQGLGYRCGGLRMAAEDTEYGRKTTVSTEQNLSYIGIEIDMEQSGSDLDSYLQLVLQKLPEVAEGSHAIIYTSQPLSKSAFSAQIVPCKSVWGAKGRELAAAKKPAFPPWDSGSIKAITFSLHLPLRCCHPTHLSWVNSPGRSSPTIHAMAVSLSQEEDESLPVNGPALEIELSDTPRQPSRSPHPYRRKGSHSSSLPADTGDRSTRLHWPRTSSDSGTEADDESTGILRGLPAAPLRPRKGLRSGRHAVGEEDQWFPLLRPWPSITRSTSRSSRRSSGEEAEASATGLRGQEARKRRIGVLQRLLEAALLLSVGGVVLGQESTRAIAWAWRKELLAHSLLVGGLYAAYPFHRDGRFRFSRLRSFVIPTSFDPAPLLYPILIPIYVALSLAQHSPTLILPNVLLSLSSLPPAVIPLHGCVHGHSIVHWMITLLPVIVSEQLSAGISPPKPLSLRGLNSESLALLFPLHQALIPTLDSLLTTSVLPAELQLLTSALINLFLFASSPQAEILKALLWLGGLCIFISCRDVLRWEVALARIPSWKFRRAPSNSQSPRSIFNVLDHKLCQRLSRTGTSEDNLSDSDSPEGQFSLVSRKTMLESRDKSKASEPNRTVEAEVTESVRQQPTLTHRRRHTISSVSEVARTGKIRTTPSGRRKRSMAPGLASFLSLTVPQAQVRKWLYALFVYVTVLLIILGPVRKYVGEQALHGEDPFGWALSYLLGNVSWFRFWVIMWNLEYWIPLPARLDPDLLDASCTLGWVEHLRRDVFGEANSRLLVAAYCVVVLVTGLAVVLQLSSVAEVDTRRKVFHGMMVLMFLPTVYVDPTFCALALSLVLSVFLLLDLFRASQLPPISRPLTYFLAPYVDGRDHRGPVIVSHIFLLIGCSIPLWLSLADIPRTGDHPWMGWSAMTRDVSMVSGIICVGMGDAAASLVGRRFGRRKWFWGGGKSLEGSVAFAVAVTCGLLFARVWLVLGEWPITGDNYGPHQNFPWLKTVVKVILAAGGTSATEAILTGCNDNVVVPIVLWLLVRGLGV</sequence>
<protein>
    <recommendedName>
        <fullName evidence="5">Diphthine--ammonia ligase</fullName>
        <ecNumber evidence="4">2.7.1.108</ecNumber>
        <ecNumber evidence="3">6.3.1.14</ecNumber>
    </recommendedName>
    <alternativeName>
        <fullName evidence="12">Diphthamide synthase</fullName>
    </alternativeName>
    <alternativeName>
        <fullName evidence="13">Diphthamide synthetase</fullName>
    </alternativeName>
</protein>
<evidence type="ECO:0000259" key="17">
    <source>
        <dbReference type="Pfam" id="PF01902"/>
    </source>
</evidence>
<dbReference type="InterPro" id="IPR002761">
    <property type="entry name" value="Diphthami_syn_dom"/>
</dbReference>
<proteinExistence type="inferred from homology"/>